<proteinExistence type="predicted"/>
<dbReference type="InterPro" id="IPR046732">
    <property type="entry name" value="DUF6624"/>
</dbReference>
<sequence>MLRLMTVLPMLLWAGNAWAEDDDPVLAAALAQCPGAAVFVRADEQRGQALAQRLAGIVPAAPQLREQLLEMARIDQEARVGDWSPSMIEKMLAVDAANLPRIKQIVADHGGLPGARQVGADGVSAAWLLVQHADRDADFQRQVLDGIMPRVESGEVSAHDFVLLTDRVLVNAGRPQRYGSQLTAIGGQWRPQPMEAPEQVDQRRAARGQMPLADYLCVAVRMYPPPPASDSP</sequence>
<feature type="chain" id="PRO_5038561855" evidence="1">
    <location>
        <begin position="20"/>
        <end position="232"/>
    </location>
</feature>
<dbReference type="Proteomes" id="UP000664815">
    <property type="component" value="Unassembled WGS sequence"/>
</dbReference>
<name>A0A9D8Q003_9GAMM</name>
<dbReference type="AlphaFoldDB" id="A0A9D8Q003"/>
<evidence type="ECO:0000256" key="1">
    <source>
        <dbReference type="SAM" id="SignalP"/>
    </source>
</evidence>
<protein>
    <submittedName>
        <fullName evidence="2">Uncharacterized protein</fullName>
    </submittedName>
</protein>
<accession>A0A9D8Q003</accession>
<evidence type="ECO:0000313" key="3">
    <source>
        <dbReference type="Proteomes" id="UP000664815"/>
    </source>
</evidence>
<keyword evidence="1" id="KW-0732">Signal</keyword>
<feature type="signal peptide" evidence="1">
    <location>
        <begin position="1"/>
        <end position="19"/>
    </location>
</feature>
<dbReference type="EMBL" id="JAFKMG010000673">
    <property type="protein sequence ID" value="MBN8799154.1"/>
    <property type="molecule type" value="Genomic_DNA"/>
</dbReference>
<reference evidence="2" key="1">
    <citation type="submission" date="2021-02" db="EMBL/GenBank/DDBJ databases">
        <title>Thiocyanate and organic carbon inputs drive convergent selection for specific autotrophic Afipia and Thiobacillus strains within complex microbiomes.</title>
        <authorList>
            <person name="Huddy R.J."/>
            <person name="Sachdeva R."/>
            <person name="Kadzinga F."/>
            <person name="Kantor R.S."/>
            <person name="Harrison S.T.L."/>
            <person name="Banfield J.F."/>
        </authorList>
    </citation>
    <scope>NUCLEOTIDE SEQUENCE</scope>
    <source>
        <strain evidence="2">SCN18_10_11_15_R1_P_69_7</strain>
    </source>
</reference>
<organism evidence="2 3">
    <name type="scientific">Stenotrophomonas nitritireducens</name>
    <dbReference type="NCBI Taxonomy" id="83617"/>
    <lineage>
        <taxon>Bacteria</taxon>
        <taxon>Pseudomonadati</taxon>
        <taxon>Pseudomonadota</taxon>
        <taxon>Gammaproteobacteria</taxon>
        <taxon>Lysobacterales</taxon>
        <taxon>Lysobacteraceae</taxon>
        <taxon>Stenotrophomonas</taxon>
    </lineage>
</organism>
<dbReference type="Pfam" id="PF20329">
    <property type="entry name" value="DUF6624"/>
    <property type="match status" value="1"/>
</dbReference>
<gene>
    <name evidence="2" type="ORF">J0H45_07320</name>
</gene>
<comment type="caution">
    <text evidence="2">The sequence shown here is derived from an EMBL/GenBank/DDBJ whole genome shotgun (WGS) entry which is preliminary data.</text>
</comment>
<evidence type="ECO:0000313" key="2">
    <source>
        <dbReference type="EMBL" id="MBN8799154.1"/>
    </source>
</evidence>